<dbReference type="AlphaFoldDB" id="A0A0D2K1J9"/>
<reference evidence="1 2" key="1">
    <citation type="journal article" date="2013" name="BMC Genomics">
        <title>Reconstruction of the lipid metabolism for the microalga Monoraphidium neglectum from its genome sequence reveals characteristics suitable for biofuel production.</title>
        <authorList>
            <person name="Bogen C."/>
            <person name="Al-Dilaimi A."/>
            <person name="Albersmeier A."/>
            <person name="Wichmann J."/>
            <person name="Grundmann M."/>
            <person name="Rupp O."/>
            <person name="Lauersen K.J."/>
            <person name="Blifernez-Klassen O."/>
            <person name="Kalinowski J."/>
            <person name="Goesmann A."/>
            <person name="Mussgnug J.H."/>
            <person name="Kruse O."/>
        </authorList>
    </citation>
    <scope>NUCLEOTIDE SEQUENCE [LARGE SCALE GENOMIC DNA]</scope>
    <source>
        <strain evidence="1 2">SAG 48.87</strain>
    </source>
</reference>
<evidence type="ECO:0000313" key="2">
    <source>
        <dbReference type="Proteomes" id="UP000054498"/>
    </source>
</evidence>
<accession>A0A0D2K1J9</accession>
<dbReference type="RefSeq" id="XP_013903492.1">
    <property type="nucleotide sequence ID" value="XM_014048038.1"/>
</dbReference>
<evidence type="ECO:0000313" key="1">
    <source>
        <dbReference type="EMBL" id="KIZ04473.1"/>
    </source>
</evidence>
<protein>
    <submittedName>
        <fullName evidence="1">Uncharacterized protein</fullName>
    </submittedName>
</protein>
<sequence length="76" mass="8523">MTTELLQLSMLAGKFAEFDLTGKKMFVEKMGEASESCKIFMKRLELSDDPAAREYLRATNAKMLEGGLSLQAMIQQ</sequence>
<dbReference type="EMBL" id="KK100659">
    <property type="protein sequence ID" value="KIZ04473.1"/>
    <property type="molecule type" value="Genomic_DNA"/>
</dbReference>
<dbReference type="GeneID" id="25736364"/>
<dbReference type="OrthoDB" id="10263385at2759"/>
<name>A0A0D2K1J9_9CHLO</name>
<dbReference type="KEGG" id="mng:MNEG_3486"/>
<keyword evidence="2" id="KW-1185">Reference proteome</keyword>
<dbReference type="Pfam" id="PF08855">
    <property type="entry name" value="DUF1825"/>
    <property type="match status" value="1"/>
</dbReference>
<organism evidence="1 2">
    <name type="scientific">Monoraphidium neglectum</name>
    <dbReference type="NCBI Taxonomy" id="145388"/>
    <lineage>
        <taxon>Eukaryota</taxon>
        <taxon>Viridiplantae</taxon>
        <taxon>Chlorophyta</taxon>
        <taxon>core chlorophytes</taxon>
        <taxon>Chlorophyceae</taxon>
        <taxon>CS clade</taxon>
        <taxon>Sphaeropleales</taxon>
        <taxon>Selenastraceae</taxon>
        <taxon>Monoraphidium</taxon>
    </lineage>
</organism>
<dbReference type="InterPro" id="IPR014954">
    <property type="entry name" value="DUF1825"/>
</dbReference>
<dbReference type="Proteomes" id="UP000054498">
    <property type="component" value="Unassembled WGS sequence"/>
</dbReference>
<proteinExistence type="predicted"/>
<gene>
    <name evidence="1" type="ORF">MNEG_3486</name>
</gene>